<proteinExistence type="predicted"/>
<dbReference type="InterPro" id="IPR005036">
    <property type="entry name" value="CBM21_dom"/>
</dbReference>
<dbReference type="AlphaFoldDB" id="A0A5A9PE56"/>
<dbReference type="GO" id="GO:0005979">
    <property type="term" value="P:regulation of glycogen biosynthetic process"/>
    <property type="evidence" value="ECO:0007669"/>
    <property type="project" value="TreeGrafter"/>
</dbReference>
<dbReference type="GO" id="GO:2001069">
    <property type="term" value="F:glycogen binding"/>
    <property type="evidence" value="ECO:0007669"/>
    <property type="project" value="TreeGrafter"/>
</dbReference>
<dbReference type="Gene3D" id="2.60.40.2440">
    <property type="entry name" value="Carbohydrate binding type-21 domain"/>
    <property type="match status" value="1"/>
</dbReference>
<evidence type="ECO:0000256" key="2">
    <source>
        <dbReference type="SAM" id="Phobius"/>
    </source>
</evidence>
<feature type="compositionally biased region" description="Basic and acidic residues" evidence="1">
    <location>
        <begin position="640"/>
        <end position="670"/>
    </location>
</feature>
<dbReference type="CDD" id="cd22255">
    <property type="entry name" value="PBD_PPP1R3A"/>
    <property type="match status" value="1"/>
</dbReference>
<dbReference type="Proteomes" id="UP000324632">
    <property type="component" value="Chromosome 5"/>
</dbReference>
<evidence type="ECO:0000313" key="5">
    <source>
        <dbReference type="Proteomes" id="UP000324632"/>
    </source>
</evidence>
<feature type="compositionally biased region" description="Basic and acidic residues" evidence="1">
    <location>
        <begin position="549"/>
        <end position="567"/>
    </location>
</feature>
<gene>
    <name evidence="4" type="ORF">E1301_Tti011553</name>
</gene>
<dbReference type="PANTHER" id="PTHR12307:SF2">
    <property type="entry name" value="PROTEIN PHOSPHATASE 1 REGULATORY SUBUNIT 3A"/>
    <property type="match status" value="1"/>
</dbReference>
<name>A0A5A9PE56_9TELE</name>
<feature type="region of interest" description="Disordered" evidence="1">
    <location>
        <begin position="507"/>
        <end position="670"/>
    </location>
</feature>
<evidence type="ECO:0000259" key="3">
    <source>
        <dbReference type="PROSITE" id="PS51159"/>
    </source>
</evidence>
<feature type="region of interest" description="Disordered" evidence="1">
    <location>
        <begin position="388"/>
        <end position="407"/>
    </location>
</feature>
<dbReference type="GO" id="GO:0000164">
    <property type="term" value="C:protein phosphatase type 1 complex"/>
    <property type="evidence" value="ECO:0007669"/>
    <property type="project" value="TreeGrafter"/>
</dbReference>
<dbReference type="Pfam" id="PF03370">
    <property type="entry name" value="CBM_21"/>
    <property type="match status" value="1"/>
</dbReference>
<accession>A0A5A9PE56</accession>
<dbReference type="InterPro" id="IPR038175">
    <property type="entry name" value="CBM21_dom_sf"/>
</dbReference>
<reference evidence="4 5" key="1">
    <citation type="journal article" date="2019" name="Mol. Ecol. Resour.">
        <title>Chromosome-level genome assembly of Triplophysa tibetana, a fish adapted to the harsh high-altitude environment of the Tibetan Plateau.</title>
        <authorList>
            <person name="Yang X."/>
            <person name="Liu H."/>
            <person name="Ma Z."/>
            <person name="Zou Y."/>
            <person name="Zou M."/>
            <person name="Mao Y."/>
            <person name="Li X."/>
            <person name="Wang H."/>
            <person name="Chen T."/>
            <person name="Wang W."/>
            <person name="Yang R."/>
        </authorList>
    </citation>
    <scope>NUCLEOTIDE SEQUENCE [LARGE SCALE GENOMIC DNA]</scope>
    <source>
        <strain evidence="4">TTIB1903HZAU</strain>
        <tissue evidence="4">Muscle</tissue>
    </source>
</reference>
<organism evidence="4 5">
    <name type="scientific">Triplophysa tibetana</name>
    <dbReference type="NCBI Taxonomy" id="1572043"/>
    <lineage>
        <taxon>Eukaryota</taxon>
        <taxon>Metazoa</taxon>
        <taxon>Chordata</taxon>
        <taxon>Craniata</taxon>
        <taxon>Vertebrata</taxon>
        <taxon>Euteleostomi</taxon>
        <taxon>Actinopterygii</taxon>
        <taxon>Neopterygii</taxon>
        <taxon>Teleostei</taxon>
        <taxon>Ostariophysi</taxon>
        <taxon>Cypriniformes</taxon>
        <taxon>Nemacheilidae</taxon>
        <taxon>Triplophysa</taxon>
    </lineage>
</organism>
<keyword evidence="2" id="KW-0812">Transmembrane</keyword>
<keyword evidence="2" id="KW-1133">Transmembrane helix</keyword>
<dbReference type="InterPro" id="IPR050782">
    <property type="entry name" value="PP1_regulatory_subunit_3"/>
</dbReference>
<dbReference type="PROSITE" id="PS51159">
    <property type="entry name" value="CBM21"/>
    <property type="match status" value="1"/>
</dbReference>
<dbReference type="PANTHER" id="PTHR12307">
    <property type="entry name" value="PROTEIN PHOSPHATASE 1 REGULATORY SUBUNIT"/>
    <property type="match status" value="1"/>
</dbReference>
<evidence type="ECO:0000313" key="4">
    <source>
        <dbReference type="EMBL" id="KAA0720694.1"/>
    </source>
</evidence>
<protein>
    <submittedName>
        <fullName evidence="4">Protein phosphatase 1 regulatory subunit 3A</fullName>
    </submittedName>
</protein>
<keyword evidence="5" id="KW-1185">Reference proteome</keyword>
<feature type="transmembrane region" description="Helical" evidence="2">
    <location>
        <begin position="755"/>
        <end position="788"/>
    </location>
</feature>
<dbReference type="EMBL" id="SOYY01000005">
    <property type="protein sequence ID" value="KAA0720694.1"/>
    <property type="molecule type" value="Genomic_DNA"/>
</dbReference>
<evidence type="ECO:0000256" key="1">
    <source>
        <dbReference type="SAM" id="MobiDB-lite"/>
    </source>
</evidence>
<feature type="domain" description="CBM21" evidence="3">
    <location>
        <begin position="154"/>
        <end position="264"/>
    </location>
</feature>
<comment type="caution">
    <text evidence="4">The sequence shown here is derived from an EMBL/GenBank/DDBJ whole genome shotgun (WGS) entry which is preliminary data.</text>
</comment>
<feature type="compositionally biased region" description="Polar residues" evidence="1">
    <location>
        <begin position="388"/>
        <end position="403"/>
    </location>
</feature>
<keyword evidence="2" id="KW-0472">Membrane</keyword>
<feature type="compositionally biased region" description="Basic and acidic residues" evidence="1">
    <location>
        <begin position="614"/>
        <end position="627"/>
    </location>
</feature>
<dbReference type="GO" id="GO:0008157">
    <property type="term" value="F:protein phosphatase 1 binding"/>
    <property type="evidence" value="ECO:0007669"/>
    <property type="project" value="TreeGrafter"/>
</dbReference>
<sequence length="803" mass="90505">MRLFARALSPCLHLLRCYLLGLIYYADLNKTRRRHNGFLSFYIKAEGLEPSAVSNLESSTCRDWMRQQQEKDTMVSIEEESEEMELEPPPAAVRRKVSFADAFGLDLVSVKEFDNRDSSASDDLAALLRAERKVGEEFYLSCLFAPPASDHELATRLKDQTLELESIELLPGSTTIRGIIRVLNLCFHKAVYVHTSLDGWQSHFDLLAEYVPGSSDGETDRFSFRLMLTPPLEAEGTRVEFCLRYESAVGTFWGNNRGMNYVLFCHQRRRTDAKEKGREEERDKDKFLEENNNRGIRSCLKTIRSENLPNANIIQLILLNQVTQWVGSNTEGMADKDAELTSPKSLLDCCFPLVDRRRKRRAARLACARDYFSQKQMEPQIVDIKSTTDWSSVPNKDNQQGDSMDTPPRIMYHQIPLLSLDWGGNTTSSARAKPHDVCNGINLANDADEDQTKSVCEDWEEFLSVTDKTTALDDMQDQERISNIGQSDSNIVVTPSDGEELSNMHRGVEKETCQSGSKGSVDSRPTLHRSETPKYSGSAPSEWQVPEHQLWEEPRVKLTTRSDHEREPEEAEIGAEASGDSKEIFSGPGEEAENAPDTTTQNSKGGDGISPEEFNGRSDTSKVKENTHGAVGNTLTFTGIRDEPLADRQTEGSSEKEDLNKAEKEDGGETRMIRKVQDEPVDQSMRSWGETLLFHESDLCTSNTKPSSEQKDEERRFDAEDDLHTLPRIHLSLMAGNSRSGGGDVWYLGHVTRSLVYSVVLLMVFVTAYLCDLPTCLAIYLFSLCWWYSQGVKQRLDGTIDVD</sequence>